<name>A0ABU9N5Z0_9FLAO</name>
<evidence type="ECO:0000313" key="2">
    <source>
        <dbReference type="Proteomes" id="UP001460072"/>
    </source>
</evidence>
<accession>A0ABU9N5Z0</accession>
<organism evidence="1 2">
    <name type="scientific">Flavobacterium aureirubrum</name>
    <dbReference type="NCBI Taxonomy" id="3133147"/>
    <lineage>
        <taxon>Bacteria</taxon>
        <taxon>Pseudomonadati</taxon>
        <taxon>Bacteroidota</taxon>
        <taxon>Flavobacteriia</taxon>
        <taxon>Flavobacteriales</taxon>
        <taxon>Flavobacteriaceae</taxon>
        <taxon>Flavobacterium</taxon>
    </lineage>
</organism>
<comment type="caution">
    <text evidence="1">The sequence shown here is derived from an EMBL/GenBank/DDBJ whole genome shotgun (WGS) entry which is preliminary data.</text>
</comment>
<dbReference type="RefSeq" id="WP_342696228.1">
    <property type="nucleotide sequence ID" value="NZ_JBCGDO010000013.1"/>
</dbReference>
<reference evidence="1 2" key="1">
    <citation type="submission" date="2024-03" db="EMBL/GenBank/DDBJ databases">
        <title>Two novel species of the genus Flavobacterium exhibiting potentially degradation of complex polysaccharides.</title>
        <authorList>
            <person name="Lian X."/>
        </authorList>
    </citation>
    <scope>NUCLEOTIDE SEQUENCE [LARGE SCALE GENOMIC DNA]</scope>
    <source>
        <strain evidence="2">j3</strain>
    </source>
</reference>
<sequence length="197" mass="23023">MKKYLLALAIFINFSCFSQKKFEIKKIGFSMNSPKEWYEMKDEETLKNLEEYDLTKEQVTELLKTNTKHLVTYTKYNPKKVAGIIPTIKVRTMVTQSKTIESFKKETELSTKDAMKVLDNFRFIEKPIAVKVSGKDALKFAVQFTMKNNGNEYEIVSNSYYILLDGFYVSLNFIEQVGKEDNSKLFDEIFQSIQFTK</sequence>
<proteinExistence type="predicted"/>
<protein>
    <submittedName>
        <fullName evidence="1">Uncharacterized protein</fullName>
    </submittedName>
</protein>
<evidence type="ECO:0000313" key="1">
    <source>
        <dbReference type="EMBL" id="MEM0543025.1"/>
    </source>
</evidence>
<keyword evidence="2" id="KW-1185">Reference proteome</keyword>
<dbReference type="EMBL" id="JBCGDO010000013">
    <property type="protein sequence ID" value="MEM0543025.1"/>
    <property type="molecule type" value="Genomic_DNA"/>
</dbReference>
<gene>
    <name evidence="1" type="ORF">WFZ85_10365</name>
</gene>
<dbReference type="Proteomes" id="UP001460072">
    <property type="component" value="Unassembled WGS sequence"/>
</dbReference>